<evidence type="ECO:0000313" key="10">
    <source>
        <dbReference type="Proteomes" id="UP001500194"/>
    </source>
</evidence>
<name>A0AAV3T291_9EURY</name>
<dbReference type="InterPro" id="IPR001547">
    <property type="entry name" value="Glyco_hydro_5"/>
</dbReference>
<sequence>MPTDGLSRRRLLALAGVAGVGGLAGCSEQSPTTTRRTSTTGTTAGAVAFALSDLSTPADVTAGDPFDVSVGVRNRGDVAGETTVVLELEAYTASKRVALDPGETERVAFSVPGDLDAQSYALSVFERESGAEVTGEVVVSEPVPRLENFVGVEGTQFVVDGERFRFNGANNDMLARTPRWYVDRVFEEAAALGLNALRTWVYAGKCYIGSCAGENTKLIPEPAEDGSDARETLPELNETVLERLDYAIYRANETGVRLVLPLLSNTDSHTGITDFVRYSASASDHDDFYTDERCRRFYRTYVERILTRENTLTGREYRDDPGILLWELVNEPDLLDNDGDTALMDDWIGEMAAYLKSVDDTHPVSTGEIGMYEDSNPDSLEGKNDQGMAFLPNHRHDAIDAATVHMHPSHMGFTVENDAGVERWKPWVANHARDAREELGKPLYVGEFSAGDENYTVDRRDGDWERQDERRANRYREIFGEFREHDVDGALTWTFMIPFDYATDPVDDPDEWNAGDSVYPRDTHSASALAEYSNAIGARLGHPVPE</sequence>
<evidence type="ECO:0000256" key="6">
    <source>
        <dbReference type="ARBA" id="ARBA00022801"/>
    </source>
</evidence>
<dbReference type="GeneID" id="68573496"/>
<dbReference type="GO" id="GO:0000272">
    <property type="term" value="P:polysaccharide catabolic process"/>
    <property type="evidence" value="ECO:0007669"/>
    <property type="project" value="InterPro"/>
</dbReference>
<dbReference type="Proteomes" id="UP001500194">
    <property type="component" value="Unassembled WGS sequence"/>
</dbReference>
<feature type="domain" description="Glycoside hydrolase family 5" evidence="8">
    <location>
        <begin position="276"/>
        <end position="495"/>
    </location>
</feature>
<comment type="catalytic activity">
    <reaction evidence="1">
        <text>Random hydrolysis of (1-&gt;4)-beta-D-mannosidic linkages in mannans, galactomannans and glucomannans.</text>
        <dbReference type="EC" id="3.2.1.78"/>
    </reaction>
</comment>
<dbReference type="PROSITE" id="PS00659">
    <property type="entry name" value="GLYCOSYL_HYDROL_F5"/>
    <property type="match status" value="1"/>
</dbReference>
<dbReference type="Pfam" id="PF26410">
    <property type="entry name" value="GH5_mannosidase"/>
    <property type="match status" value="1"/>
</dbReference>
<comment type="subcellular location">
    <subcellularLocation>
        <location evidence="2">Secreted</location>
    </subcellularLocation>
</comment>
<reference evidence="9 10" key="1">
    <citation type="journal article" date="2019" name="Int. J. Syst. Evol. Microbiol.">
        <title>The Global Catalogue of Microorganisms (GCM) 10K type strain sequencing project: providing services to taxonomists for standard genome sequencing and annotation.</title>
        <authorList>
            <consortium name="The Broad Institute Genomics Platform"/>
            <consortium name="The Broad Institute Genome Sequencing Center for Infectious Disease"/>
            <person name="Wu L."/>
            <person name="Ma J."/>
        </authorList>
    </citation>
    <scope>NUCLEOTIDE SEQUENCE [LARGE SCALE GENOMIC DNA]</scope>
    <source>
        <strain evidence="9 10">JCM 16327</strain>
    </source>
</reference>
<dbReference type="InterPro" id="IPR013783">
    <property type="entry name" value="Ig-like_fold"/>
</dbReference>
<dbReference type="Gene3D" id="3.20.20.80">
    <property type="entry name" value="Glycosidases"/>
    <property type="match status" value="1"/>
</dbReference>
<dbReference type="RefSeq" id="WP_227260310.1">
    <property type="nucleotide sequence ID" value="NZ_BAAADU010000002.1"/>
</dbReference>
<dbReference type="GO" id="GO:0016985">
    <property type="term" value="F:mannan endo-1,4-beta-mannosidase activity"/>
    <property type="evidence" value="ECO:0007669"/>
    <property type="project" value="TreeGrafter"/>
</dbReference>
<dbReference type="GO" id="GO:0005576">
    <property type="term" value="C:extracellular region"/>
    <property type="evidence" value="ECO:0007669"/>
    <property type="project" value="UniProtKB-SubCell"/>
</dbReference>
<keyword evidence="5" id="KW-0732">Signal</keyword>
<dbReference type="InterPro" id="IPR018087">
    <property type="entry name" value="Glyco_hydro_5_CS"/>
</dbReference>
<dbReference type="EC" id="3.2.1.78" evidence="3"/>
<evidence type="ECO:0000256" key="7">
    <source>
        <dbReference type="ARBA" id="ARBA00023295"/>
    </source>
</evidence>
<dbReference type="EMBL" id="BAAADU010000002">
    <property type="protein sequence ID" value="GAA0654958.1"/>
    <property type="molecule type" value="Genomic_DNA"/>
</dbReference>
<dbReference type="SUPFAM" id="SSF51445">
    <property type="entry name" value="(Trans)glycosidases"/>
    <property type="match status" value="1"/>
</dbReference>
<evidence type="ECO:0000256" key="3">
    <source>
        <dbReference type="ARBA" id="ARBA00012706"/>
    </source>
</evidence>
<evidence type="ECO:0000256" key="4">
    <source>
        <dbReference type="ARBA" id="ARBA00022525"/>
    </source>
</evidence>
<keyword evidence="10" id="KW-1185">Reference proteome</keyword>
<evidence type="ECO:0000256" key="1">
    <source>
        <dbReference type="ARBA" id="ARBA00001678"/>
    </source>
</evidence>
<protein>
    <recommendedName>
        <fullName evidence="3">mannan endo-1,4-beta-mannosidase</fullName>
        <ecNumber evidence="3">3.2.1.78</ecNumber>
    </recommendedName>
</protein>
<dbReference type="PROSITE" id="PS51318">
    <property type="entry name" value="TAT"/>
    <property type="match status" value="1"/>
</dbReference>
<evidence type="ECO:0000313" key="9">
    <source>
        <dbReference type="EMBL" id="GAA0654958.1"/>
    </source>
</evidence>
<dbReference type="PANTHER" id="PTHR31451">
    <property type="match status" value="1"/>
</dbReference>
<keyword evidence="7" id="KW-0326">Glycosidase</keyword>
<evidence type="ECO:0000259" key="8">
    <source>
        <dbReference type="Pfam" id="PF26410"/>
    </source>
</evidence>
<proteinExistence type="predicted"/>
<organism evidence="9 10">
    <name type="scientific">Salarchaeum japonicum</name>
    <dbReference type="NCBI Taxonomy" id="555573"/>
    <lineage>
        <taxon>Archaea</taxon>
        <taxon>Methanobacteriati</taxon>
        <taxon>Methanobacteriota</taxon>
        <taxon>Stenosarchaea group</taxon>
        <taxon>Halobacteria</taxon>
        <taxon>Halobacteriales</taxon>
        <taxon>Halobacteriaceae</taxon>
    </lineage>
</organism>
<dbReference type="InterPro" id="IPR017853">
    <property type="entry name" value="GH"/>
</dbReference>
<evidence type="ECO:0000256" key="2">
    <source>
        <dbReference type="ARBA" id="ARBA00004613"/>
    </source>
</evidence>
<accession>A0AAV3T291</accession>
<evidence type="ECO:0000256" key="5">
    <source>
        <dbReference type="ARBA" id="ARBA00022729"/>
    </source>
</evidence>
<dbReference type="InterPro" id="IPR006311">
    <property type="entry name" value="TAT_signal"/>
</dbReference>
<dbReference type="Gene3D" id="2.60.40.10">
    <property type="entry name" value="Immunoglobulins"/>
    <property type="match status" value="1"/>
</dbReference>
<dbReference type="InterPro" id="IPR045053">
    <property type="entry name" value="MAN-like"/>
</dbReference>
<gene>
    <name evidence="9" type="ORF">GCM10009019_18270</name>
</gene>
<comment type="caution">
    <text evidence="9">The sequence shown here is derived from an EMBL/GenBank/DDBJ whole genome shotgun (WGS) entry which is preliminary data.</text>
</comment>
<dbReference type="PANTHER" id="PTHR31451:SF39">
    <property type="entry name" value="MANNAN ENDO-1,4-BETA-MANNOSIDASE 1"/>
    <property type="match status" value="1"/>
</dbReference>
<keyword evidence="4" id="KW-0964">Secreted</keyword>
<dbReference type="AlphaFoldDB" id="A0AAV3T291"/>
<keyword evidence="6" id="KW-0378">Hydrolase</keyword>